<reference evidence="2 3" key="1">
    <citation type="journal article" date="2010" name="BMC Genomics">
        <title>Genome analysis and comparative genomics of a Giardia intestinalis assemblage E isolate.</title>
        <authorList>
            <person name="Jerlstrom-Hultqvist J."/>
            <person name="Franzen O."/>
            <person name="Ankarklev J."/>
            <person name="Xu F."/>
            <person name="Nohynkova E."/>
            <person name="Andersson J.O."/>
            <person name="Svard S.G."/>
            <person name="Andersson B."/>
        </authorList>
    </citation>
    <scope>NUCLEOTIDE SEQUENCE [LARGE SCALE GENOMIC DNA]</scope>
    <source>
        <strain evidence="2 3">P15</strain>
    </source>
</reference>
<comment type="caution">
    <text evidence="2">The sequence shown here is derived from an EMBL/GenBank/DDBJ whole genome shotgun (WGS) entry which is preliminary data.</text>
</comment>
<evidence type="ECO:0000313" key="2">
    <source>
        <dbReference type="EMBL" id="EFO60840.1"/>
    </source>
</evidence>
<dbReference type="Proteomes" id="UP000008974">
    <property type="component" value="Unassembled WGS sequence"/>
</dbReference>
<feature type="region of interest" description="Disordered" evidence="1">
    <location>
        <begin position="106"/>
        <end position="138"/>
    </location>
</feature>
<proteinExistence type="predicted"/>
<gene>
    <name evidence="2" type="ORF">GLP15_4513</name>
</gene>
<sequence>MAPSWEHSRDCCPRSTGLRSPRLGFFSRRIRLASDSDFQTSDFGFRPWPLASGLRISADARARGTRLPRVAVARMGWKPCILHNGGMVSVGRRREGPHGAQAGSFVYSEARRTDRPASASPVPGFPGRGRPHAPGYAGGCGAPRGAGLLPSTAQLTADRGAHGWLGGLCLGSTSQSPVRKA</sequence>
<evidence type="ECO:0000256" key="1">
    <source>
        <dbReference type="SAM" id="MobiDB-lite"/>
    </source>
</evidence>
<name>E1F9M6_GIAIA</name>
<evidence type="ECO:0000313" key="3">
    <source>
        <dbReference type="Proteomes" id="UP000008974"/>
    </source>
</evidence>
<accession>E1F9M6</accession>
<organism evidence="2 3">
    <name type="scientific">Giardia intestinalis (strain P15)</name>
    <name type="common">Giardia lamblia</name>
    <dbReference type="NCBI Taxonomy" id="658858"/>
    <lineage>
        <taxon>Eukaryota</taxon>
        <taxon>Metamonada</taxon>
        <taxon>Diplomonadida</taxon>
        <taxon>Hexamitidae</taxon>
        <taxon>Giardiinae</taxon>
        <taxon>Giardia</taxon>
    </lineage>
</organism>
<protein>
    <submittedName>
        <fullName evidence="2">Uncharacterized protein</fullName>
    </submittedName>
</protein>
<dbReference type="AlphaFoldDB" id="E1F9M6"/>
<dbReference type="VEuPathDB" id="GiardiaDB:GLP15_4513"/>
<dbReference type="EMBL" id="ACVC01000700">
    <property type="protein sequence ID" value="EFO60840.1"/>
    <property type="molecule type" value="Genomic_DNA"/>
</dbReference>